<dbReference type="EMBL" id="MZ447858">
    <property type="protein sequence ID" value="UAW01119.1"/>
    <property type="molecule type" value="Genomic_DNA"/>
</dbReference>
<sequence length="211" mass="24541">MQSYTWKQLQAVAMERRDFRSDASILREIANHGEYLVYVNNSGDDEREYNVNGRVRIEEIDTNDPQLPIKAENARVAGDRWFSAMHYKDRWVVVPRAIFEIEVTENQTQKQPISGEKPMANTRRTVRIELIDNDAGLDVQHSLVAAYDNIMTEDDDATTIQELIMTKDIARKLREHNERRATQIDLDVLKRTGNEVMLQPVKLKDLTWVVK</sequence>
<evidence type="ECO:0000313" key="1">
    <source>
        <dbReference type="EMBL" id="UAW01119.1"/>
    </source>
</evidence>
<evidence type="ECO:0000313" key="2">
    <source>
        <dbReference type="Proteomes" id="UP000828026"/>
    </source>
</evidence>
<dbReference type="Proteomes" id="UP000828026">
    <property type="component" value="Segment"/>
</dbReference>
<keyword evidence="2" id="KW-1185">Reference proteome</keyword>
<organism evidence="1 2">
    <name type="scientific">Vibrio phage BUCT194</name>
    <dbReference type="NCBI Taxonomy" id="2859072"/>
    <lineage>
        <taxon>Viruses</taxon>
        <taxon>Duplodnaviria</taxon>
        <taxon>Heunggongvirae</taxon>
        <taxon>Uroviricota</taxon>
        <taxon>Caudoviricetes</taxon>
        <taxon>Schitoviridae</taxon>
        <taxon>Varunavirus</taxon>
        <taxon>Varunavirus BUCT194</taxon>
    </lineage>
</organism>
<proteinExistence type="predicted"/>
<dbReference type="GeneID" id="77933462"/>
<name>A0AAE8XGX2_9CAUD</name>
<reference evidence="1 2" key="1">
    <citation type="submission" date="2021-06" db="EMBL/GenBank/DDBJ databases">
        <authorList>
            <person name="Chen R."/>
            <person name="Qin H."/>
            <person name="He S."/>
            <person name="Han P."/>
            <person name="Xu F."/>
            <person name="Sun H."/>
            <person name="Fan H."/>
            <person name="Tong Y."/>
        </authorList>
    </citation>
    <scope>NUCLEOTIDE SEQUENCE [LARGE SCALE GENOMIC DNA]</scope>
</reference>
<protein>
    <submittedName>
        <fullName evidence="1">Uncharacterized protein</fullName>
    </submittedName>
</protein>
<dbReference type="KEGG" id="vg:77933462"/>
<dbReference type="RefSeq" id="YP_010657554.1">
    <property type="nucleotide sequence ID" value="NC_070848.1"/>
</dbReference>
<accession>A0AAE8XGX2</accession>